<evidence type="ECO:0000256" key="11">
    <source>
        <dbReference type="ARBA" id="ARBA00023065"/>
    </source>
</evidence>
<feature type="transmembrane region" description="Helical" evidence="19">
    <location>
        <begin position="683"/>
        <end position="713"/>
    </location>
</feature>
<dbReference type="InterPro" id="IPR051022">
    <property type="entry name" value="Notch_Cell-Fate_Det"/>
</dbReference>
<evidence type="ECO:0000256" key="1">
    <source>
        <dbReference type="ARBA" id="ARBA00004141"/>
    </source>
</evidence>
<evidence type="ECO:0000259" key="20">
    <source>
        <dbReference type="PROSITE" id="PS50026"/>
    </source>
</evidence>
<dbReference type="SMART" id="SM00181">
    <property type="entry name" value="EGF"/>
    <property type="match status" value="7"/>
</dbReference>
<dbReference type="PRINTS" id="PR01078">
    <property type="entry name" value="AMINACHANNEL"/>
</dbReference>
<dbReference type="PANTHER" id="PTHR24049">
    <property type="entry name" value="CRUMBS FAMILY MEMBER"/>
    <property type="match status" value="1"/>
</dbReference>
<feature type="domain" description="EGF-like" evidence="20">
    <location>
        <begin position="21"/>
        <end position="57"/>
    </location>
</feature>
<sequence length="721" mass="78883">MLLRIGCLLAILVTTVSPVSSVDYCASNPCYYGGTCTNGYGTFLCSCADGFFGTYCENPRDCYINPPNCHNGNCWASIWTDGTGAVLYVNTSCSCYSGWEGDACDKEIDACASNPCSPYASCLSYGYGYQCACPYGYEGTDCSLYVGDSQTDYCTPDPCVAGICVNATASSYYFCKCVAGAYPAMSNQYCSQPDTGLWCDRSTCMYGSCSIGTSYNSTSKEVLSVMSTCYCLSGFIGDYCDKEYDICAMEAPCQNGGSCDSVWGSWLCTCAPGFTGSNCTALDTETTTLATTTTEMITTEATTNATTTVGLPCVCAEVTYGGKVYHGEVCKVMDSGGACVDNSDGSGFTCQCTSNFTGQYCDMAANLGVMLGQLYGDLTPEEMQTVREDLQSHPPKLQDLIPFITGPMAEDVRAALSWNYDDIFMDAAYERRSIVFENQFKEWNDVVLGNCFTFNHPNSSTQFLSRNSGRNGGLFLQLRVHEEEYPYWVDTAAITVFVHKNGEAVFAESSRTQAKAGGFTKFFVRQTDYHRLGGRYGACAKTVADVKSYYYEGIYTIDGCYRSCYQDLLYAMCKCMDPRYPFPSSKPSCDIPQRSCLNQFTIKYGDDPASLPGCNCPQPCEYSQFEIAWSLAPFPVVIQECTMSANVTACEDAYRDSVKIEVNFQSLTQLIYREEPEMSFNAFLGYLGGILGVLCGISIVTFIEFGYVFLLIVSIMTRGKK</sequence>
<dbReference type="PROSITE" id="PS50026">
    <property type="entry name" value="EGF_3"/>
    <property type="match status" value="4"/>
</dbReference>
<dbReference type="PROSITE" id="PS01186">
    <property type="entry name" value="EGF_2"/>
    <property type="match status" value="4"/>
</dbReference>
<dbReference type="Gene3D" id="2.10.25.10">
    <property type="entry name" value="Laminin"/>
    <property type="match status" value="4"/>
</dbReference>
<dbReference type="SUPFAM" id="SSF57196">
    <property type="entry name" value="EGF/Laminin"/>
    <property type="match status" value="3"/>
</dbReference>
<feature type="disulfide bond" evidence="17">
    <location>
        <begin position="270"/>
        <end position="279"/>
    </location>
</feature>
<evidence type="ECO:0000256" key="10">
    <source>
        <dbReference type="ARBA" id="ARBA00023053"/>
    </source>
</evidence>
<keyword evidence="4 18" id="KW-0894">Sodium channel</keyword>
<dbReference type="GO" id="GO:0005272">
    <property type="term" value="F:sodium channel activity"/>
    <property type="evidence" value="ECO:0007669"/>
    <property type="project" value="UniProtKB-KW"/>
</dbReference>
<keyword evidence="12 19" id="KW-0472">Membrane</keyword>
<evidence type="ECO:0000256" key="18">
    <source>
        <dbReference type="RuleBase" id="RU000679"/>
    </source>
</evidence>
<dbReference type="GO" id="GO:0016020">
    <property type="term" value="C:membrane"/>
    <property type="evidence" value="ECO:0007669"/>
    <property type="project" value="UniProtKB-SubCell"/>
</dbReference>
<evidence type="ECO:0000256" key="17">
    <source>
        <dbReference type="PROSITE-ProRule" id="PRU00076"/>
    </source>
</evidence>
<keyword evidence="11 18" id="KW-0406">Ion transport</keyword>
<dbReference type="InterPro" id="IPR000152">
    <property type="entry name" value="EGF-type_Asp/Asn_hydroxyl_site"/>
</dbReference>
<keyword evidence="15 18" id="KW-0739">Sodium transport</keyword>
<dbReference type="CDD" id="cd00054">
    <property type="entry name" value="EGF_CA"/>
    <property type="match status" value="2"/>
</dbReference>
<keyword evidence="3 18" id="KW-0813">Transport</keyword>
<dbReference type="PROSITE" id="PS00022">
    <property type="entry name" value="EGF_1"/>
    <property type="match status" value="5"/>
</dbReference>
<feature type="non-terminal residue" evidence="21">
    <location>
        <position position="1"/>
    </location>
</feature>
<evidence type="ECO:0000256" key="2">
    <source>
        <dbReference type="ARBA" id="ARBA00007193"/>
    </source>
</evidence>
<keyword evidence="16 18" id="KW-0407">Ion channel</keyword>
<comment type="caution">
    <text evidence="21">The sequence shown here is derived from an EMBL/GenBank/DDBJ whole genome shotgun (WGS) entry which is preliminary data.</text>
</comment>
<accession>A0AA36G5M4</accession>
<name>A0AA36G5M4_9BILA</name>
<feature type="disulfide bond" evidence="17">
    <location>
        <begin position="133"/>
        <end position="142"/>
    </location>
</feature>
<evidence type="ECO:0000256" key="14">
    <source>
        <dbReference type="ARBA" id="ARBA00023180"/>
    </source>
</evidence>
<organism evidence="21 22">
    <name type="scientific">Mesorhabditis spiculigera</name>
    <dbReference type="NCBI Taxonomy" id="96644"/>
    <lineage>
        <taxon>Eukaryota</taxon>
        <taxon>Metazoa</taxon>
        <taxon>Ecdysozoa</taxon>
        <taxon>Nematoda</taxon>
        <taxon>Chromadorea</taxon>
        <taxon>Rhabditida</taxon>
        <taxon>Rhabditina</taxon>
        <taxon>Rhabditomorpha</taxon>
        <taxon>Rhabditoidea</taxon>
        <taxon>Rhabditidae</taxon>
        <taxon>Mesorhabditinae</taxon>
        <taxon>Mesorhabditis</taxon>
    </lineage>
</organism>
<dbReference type="InterPro" id="IPR001873">
    <property type="entry name" value="ENaC"/>
</dbReference>
<dbReference type="Proteomes" id="UP001177023">
    <property type="component" value="Unassembled WGS sequence"/>
</dbReference>
<dbReference type="InterPro" id="IPR000742">
    <property type="entry name" value="EGF"/>
</dbReference>
<evidence type="ECO:0000256" key="13">
    <source>
        <dbReference type="ARBA" id="ARBA00023157"/>
    </source>
</evidence>
<evidence type="ECO:0000256" key="3">
    <source>
        <dbReference type="ARBA" id="ARBA00022448"/>
    </source>
</evidence>
<keyword evidence="13 17" id="KW-1015">Disulfide bond</keyword>
<dbReference type="FunFam" id="2.10.25.10:FF:000173">
    <property type="entry name" value="Neurogenic locus notch protein 2"/>
    <property type="match status" value="1"/>
</dbReference>
<evidence type="ECO:0000256" key="9">
    <source>
        <dbReference type="ARBA" id="ARBA00022989"/>
    </source>
</evidence>
<evidence type="ECO:0000313" key="22">
    <source>
        <dbReference type="Proteomes" id="UP001177023"/>
    </source>
</evidence>
<dbReference type="FunFam" id="2.10.25.10:FF:000066">
    <property type="entry name" value="FAT atypical cadherin 4"/>
    <property type="match status" value="1"/>
</dbReference>
<evidence type="ECO:0000256" key="16">
    <source>
        <dbReference type="ARBA" id="ARBA00023303"/>
    </source>
</evidence>
<evidence type="ECO:0000256" key="4">
    <source>
        <dbReference type="ARBA" id="ARBA00022461"/>
    </source>
</evidence>
<comment type="subcellular location">
    <subcellularLocation>
        <location evidence="1">Membrane</location>
        <topology evidence="1">Multi-pass membrane protein</topology>
    </subcellularLocation>
</comment>
<dbReference type="EMBL" id="CATQJA010002659">
    <property type="protein sequence ID" value="CAJ0580232.1"/>
    <property type="molecule type" value="Genomic_DNA"/>
</dbReference>
<keyword evidence="7" id="KW-0732">Signal</keyword>
<feature type="disulfide bond" evidence="17">
    <location>
        <begin position="352"/>
        <end position="361"/>
    </location>
</feature>
<dbReference type="PANTHER" id="PTHR24049:SF22">
    <property type="entry name" value="DROSOPHILA CRUMBS HOMOLOG"/>
    <property type="match status" value="1"/>
</dbReference>
<evidence type="ECO:0000256" key="8">
    <source>
        <dbReference type="ARBA" id="ARBA00022737"/>
    </source>
</evidence>
<dbReference type="Gene3D" id="1.10.287.770">
    <property type="entry name" value="YojJ-like"/>
    <property type="match status" value="1"/>
</dbReference>
<dbReference type="Gene3D" id="2.60.470.10">
    <property type="entry name" value="Acid-sensing ion channels like domains"/>
    <property type="match status" value="1"/>
</dbReference>
<proteinExistence type="inferred from homology"/>
<keyword evidence="10" id="KW-0915">Sodium</keyword>
<feature type="disulfide bond" evidence="17">
    <location>
        <begin position="47"/>
        <end position="56"/>
    </location>
</feature>
<reference evidence="21" key="1">
    <citation type="submission" date="2023-06" db="EMBL/GenBank/DDBJ databases">
        <authorList>
            <person name="Delattre M."/>
        </authorList>
    </citation>
    <scope>NUCLEOTIDE SEQUENCE</scope>
    <source>
        <strain evidence="21">AF72</strain>
    </source>
</reference>
<keyword evidence="14" id="KW-0325">Glycoprotein</keyword>
<gene>
    <name evidence="21" type="ORF">MSPICULIGERA_LOCUS18430</name>
</gene>
<evidence type="ECO:0000313" key="21">
    <source>
        <dbReference type="EMBL" id="CAJ0580232.1"/>
    </source>
</evidence>
<evidence type="ECO:0000256" key="12">
    <source>
        <dbReference type="ARBA" id="ARBA00023136"/>
    </source>
</evidence>
<comment type="caution">
    <text evidence="17">Lacks conserved residue(s) required for the propagation of feature annotation.</text>
</comment>
<dbReference type="GO" id="GO:0005509">
    <property type="term" value="F:calcium ion binding"/>
    <property type="evidence" value="ECO:0007669"/>
    <property type="project" value="InterPro"/>
</dbReference>
<evidence type="ECO:0000256" key="6">
    <source>
        <dbReference type="ARBA" id="ARBA00022692"/>
    </source>
</evidence>
<dbReference type="AlphaFoldDB" id="A0AA36G5M4"/>
<dbReference type="SMART" id="SM00179">
    <property type="entry name" value="EGF_CA"/>
    <property type="match status" value="4"/>
</dbReference>
<evidence type="ECO:0000256" key="15">
    <source>
        <dbReference type="ARBA" id="ARBA00023201"/>
    </source>
</evidence>
<evidence type="ECO:0000256" key="5">
    <source>
        <dbReference type="ARBA" id="ARBA00022536"/>
    </source>
</evidence>
<dbReference type="PROSITE" id="PS00010">
    <property type="entry name" value="ASX_HYDROXYL"/>
    <property type="match status" value="1"/>
</dbReference>
<keyword evidence="8" id="KW-0677">Repeat</keyword>
<keyword evidence="5 17" id="KW-0245">EGF-like domain</keyword>
<protein>
    <recommendedName>
        <fullName evidence="20">EGF-like domain-containing protein</fullName>
    </recommendedName>
</protein>
<keyword evidence="6 18" id="KW-0812">Transmembrane</keyword>
<evidence type="ECO:0000256" key="7">
    <source>
        <dbReference type="ARBA" id="ARBA00022729"/>
    </source>
</evidence>
<keyword evidence="22" id="KW-1185">Reference proteome</keyword>
<dbReference type="Pfam" id="PF00858">
    <property type="entry name" value="ASC"/>
    <property type="match status" value="1"/>
</dbReference>
<comment type="similarity">
    <text evidence="2 18">Belongs to the amiloride-sensitive sodium channel (TC 1.A.6) family.</text>
</comment>
<dbReference type="InterPro" id="IPR001881">
    <property type="entry name" value="EGF-like_Ca-bd_dom"/>
</dbReference>
<feature type="domain" description="EGF-like" evidence="20">
    <location>
        <begin position="243"/>
        <end position="280"/>
    </location>
</feature>
<evidence type="ECO:0000256" key="19">
    <source>
        <dbReference type="SAM" id="Phobius"/>
    </source>
</evidence>
<feature type="domain" description="EGF-like" evidence="20">
    <location>
        <begin position="107"/>
        <end position="143"/>
    </location>
</feature>
<keyword evidence="9 19" id="KW-1133">Transmembrane helix</keyword>
<dbReference type="Pfam" id="PF00008">
    <property type="entry name" value="EGF"/>
    <property type="match status" value="2"/>
</dbReference>
<feature type="domain" description="EGF-like" evidence="20">
    <location>
        <begin position="326"/>
        <end position="362"/>
    </location>
</feature>